<evidence type="ECO:0000313" key="6">
    <source>
        <dbReference type="Proteomes" id="UP000192936"/>
    </source>
</evidence>
<comment type="cofactor">
    <cofactor evidence="1">
        <name>Fe(2+)</name>
        <dbReference type="ChEBI" id="CHEBI:29033"/>
    </cofactor>
</comment>
<gene>
    <name evidence="5" type="ORF">SAMN02982917_6582</name>
</gene>
<keyword evidence="2" id="KW-0560">Oxidoreductase</keyword>
<dbReference type="GO" id="GO:0017000">
    <property type="term" value="P:antibiotic biosynthetic process"/>
    <property type="evidence" value="ECO:0007669"/>
    <property type="project" value="UniProtKB-KW"/>
</dbReference>
<evidence type="ECO:0000256" key="3">
    <source>
        <dbReference type="ARBA" id="ARBA00023194"/>
    </source>
</evidence>
<dbReference type="STRING" id="286727.SAMN02982917_6582"/>
<dbReference type="EMBL" id="FXAK01000009">
    <property type="protein sequence ID" value="SMF89015.1"/>
    <property type="molecule type" value="Genomic_DNA"/>
</dbReference>
<dbReference type="OrthoDB" id="9769888at2"/>
<dbReference type="GO" id="GO:0016706">
    <property type="term" value="F:2-oxoglutarate-dependent dioxygenase activity"/>
    <property type="evidence" value="ECO:0007669"/>
    <property type="project" value="UniProtKB-ARBA"/>
</dbReference>
<protein>
    <submittedName>
        <fullName evidence="5">Taurine dioxygenase, alpha-ketoglutarate-dependent</fullName>
    </submittedName>
</protein>
<dbReference type="AlphaFoldDB" id="A0A1X7HLY6"/>
<keyword evidence="5" id="KW-0223">Dioxygenase</keyword>
<proteinExistence type="predicted"/>
<reference evidence="5 6" key="1">
    <citation type="submission" date="2017-04" db="EMBL/GenBank/DDBJ databases">
        <authorList>
            <person name="Afonso C.L."/>
            <person name="Miller P.J."/>
            <person name="Scott M.A."/>
            <person name="Spackman E."/>
            <person name="Goraichik I."/>
            <person name="Dimitrov K.M."/>
            <person name="Suarez D.L."/>
            <person name="Swayne D.E."/>
        </authorList>
    </citation>
    <scope>NUCLEOTIDE SEQUENCE [LARGE SCALE GENOMIC DNA]</scope>
    <source>
        <strain evidence="5 6">A2P</strain>
    </source>
</reference>
<dbReference type="Gene3D" id="3.60.130.10">
    <property type="entry name" value="Clavaminate synthase-like"/>
    <property type="match status" value="1"/>
</dbReference>
<evidence type="ECO:0000256" key="1">
    <source>
        <dbReference type="ARBA" id="ARBA00001954"/>
    </source>
</evidence>
<sequence>MDQRIFDPSPAARPETLAVQPLLPGADLPLLVTPTDGALDQGGWRNLLPDIHAVVRDRLPVAGGLLFRGFGLHGDAPFRAFAESFGRPLLDYDFGSTPRSAVDKGVYTSTEYPAHQSIPLHNEQAYTLQWPQTIWFHCVTAAATGGATPIADSRLVARRIDPAIRARFAAKRLMYVRNYGNGLDLPWQRAFNTDDPAEVERFCRANAIAWEWTEDGELRTRQICQAVARHPVTGDEVWFNQAHLFHVSNLPPAVRDSLLAVVEDESELPRHVFYGDGTPIEDEALDHIRAVLDDCTRSFPWQEGDVMMLDNMLAAHGREPFTGMRKVVVAMADPVRSPDLPAA</sequence>
<name>A0A1X7HLY6_9PROT</name>
<evidence type="ECO:0000259" key="4">
    <source>
        <dbReference type="Pfam" id="PF02668"/>
    </source>
</evidence>
<dbReference type="InterPro" id="IPR042098">
    <property type="entry name" value="TauD-like_sf"/>
</dbReference>
<dbReference type="InterPro" id="IPR003819">
    <property type="entry name" value="TauD/TfdA-like"/>
</dbReference>
<dbReference type="Pfam" id="PF02668">
    <property type="entry name" value="TauD"/>
    <property type="match status" value="1"/>
</dbReference>
<evidence type="ECO:0000313" key="5">
    <source>
        <dbReference type="EMBL" id="SMF89015.1"/>
    </source>
</evidence>
<dbReference type="PANTHER" id="PTHR10696">
    <property type="entry name" value="GAMMA-BUTYROBETAINE HYDROXYLASE-RELATED"/>
    <property type="match status" value="1"/>
</dbReference>
<keyword evidence="3" id="KW-0045">Antibiotic biosynthesis</keyword>
<dbReference type="Proteomes" id="UP000192936">
    <property type="component" value="Unassembled WGS sequence"/>
</dbReference>
<evidence type="ECO:0000256" key="2">
    <source>
        <dbReference type="ARBA" id="ARBA00023002"/>
    </source>
</evidence>
<organism evidence="5 6">
    <name type="scientific">Azospirillum oryzae</name>
    <dbReference type="NCBI Taxonomy" id="286727"/>
    <lineage>
        <taxon>Bacteria</taxon>
        <taxon>Pseudomonadati</taxon>
        <taxon>Pseudomonadota</taxon>
        <taxon>Alphaproteobacteria</taxon>
        <taxon>Rhodospirillales</taxon>
        <taxon>Azospirillaceae</taxon>
        <taxon>Azospirillum</taxon>
    </lineage>
</organism>
<dbReference type="SUPFAM" id="SSF51197">
    <property type="entry name" value="Clavaminate synthase-like"/>
    <property type="match status" value="1"/>
</dbReference>
<dbReference type="RefSeq" id="WP_085091415.1">
    <property type="nucleotide sequence ID" value="NZ_FXAK01000009.1"/>
</dbReference>
<dbReference type="InterPro" id="IPR050411">
    <property type="entry name" value="AlphaKG_dependent_hydroxylases"/>
</dbReference>
<accession>A0A1X7HLY6</accession>
<dbReference type="PANTHER" id="PTHR10696:SF56">
    <property type="entry name" value="TAUD_TFDA-LIKE DOMAIN-CONTAINING PROTEIN"/>
    <property type="match status" value="1"/>
</dbReference>
<feature type="domain" description="TauD/TfdA-like" evidence="4">
    <location>
        <begin position="40"/>
        <end position="330"/>
    </location>
</feature>